<dbReference type="RefSeq" id="WP_014414558.1">
    <property type="nucleotide sequence ID" value="NC_017059.1"/>
</dbReference>
<name>H6SSP0_PARPM</name>
<dbReference type="KEGG" id="rpm:RSPPHO_01293"/>
<dbReference type="Proteomes" id="UP000033220">
    <property type="component" value="Chromosome DSM 122"/>
</dbReference>
<sequence>MDESLAPLQWLDVLLPVVRRSGARDRVCFADLTGGREDPVMGLDCPHPLLALSFELLATHILQIAYPPPDERTWRQRLFDPPSPAALRDALAPYREAFVLWGSDTPFLQVKPLSAWESKPQNLGVLFFDAPTEGAKEKHRDFFIKRGCAVALHAAFLAPLLYSDNALFCTGGGGYLGVPHKNHSPKYQVRGRTLWETLWLNVLDLSRDHKALWPVPMDGRAFPWLREDVRRLDLGRQTEHLKKKRTEAKQKVLETVIPVGIGDRHPAGFVMPRRYLLDPPRQGVCGLSGEVGWVFETYQRWTQGLSYSSEGWVWPCVAPLEKIDAEGRSQGRWYAQASSPLRLEDWLSPALGHEPPPPEGKSGVIVHSPPVVRALAGRLGELVDAFENVTGEQAAVISAPTPELPFSIKVITLFYLDSDKQVDGLSERSLPLYPVAGDARLSVVSDATHLARAVADVARALARRAATVLKAGNSDARPTLPGQLSDALMRSLEGPVLAALPQIIESLRDPDPDVARAAVRDALLQQARKKALDLFDEAFPLSFPDASARAIAQARRDLRKDLWGVPPAQRKKKEVSP</sequence>
<organism evidence="1 2">
    <name type="scientific">Pararhodospirillum photometricum DSM 122</name>
    <dbReference type="NCBI Taxonomy" id="1150469"/>
    <lineage>
        <taxon>Bacteria</taxon>
        <taxon>Pseudomonadati</taxon>
        <taxon>Pseudomonadota</taxon>
        <taxon>Alphaproteobacteria</taxon>
        <taxon>Rhodospirillales</taxon>
        <taxon>Rhodospirillaceae</taxon>
        <taxon>Pararhodospirillum</taxon>
    </lineage>
</organism>
<dbReference type="HOGENOM" id="CLU_472409_0_0_5"/>
<protein>
    <submittedName>
        <fullName evidence="1">CRISPR-associated protein, CT1972 family</fullName>
    </submittedName>
</protein>
<accession>H6SSP0</accession>
<dbReference type="STRING" id="1150469.RSPPHO_01293"/>
<dbReference type="AlphaFoldDB" id="H6SSP0"/>
<dbReference type="EMBL" id="HE663493">
    <property type="protein sequence ID" value="CCG07919.1"/>
    <property type="molecule type" value="Genomic_DNA"/>
</dbReference>
<evidence type="ECO:0000313" key="1">
    <source>
        <dbReference type="EMBL" id="CCG07919.1"/>
    </source>
</evidence>
<proteinExistence type="predicted"/>
<keyword evidence="2" id="KW-1185">Reference proteome</keyword>
<dbReference type="InterPro" id="IPR013381">
    <property type="entry name" value="CRISPR-assoc_prot_Cse1"/>
</dbReference>
<dbReference type="NCBIfam" id="TIGR02547">
    <property type="entry name" value="casA_cse1"/>
    <property type="match status" value="1"/>
</dbReference>
<evidence type="ECO:0000313" key="2">
    <source>
        <dbReference type="Proteomes" id="UP000033220"/>
    </source>
</evidence>
<dbReference type="OrthoDB" id="5392377at2"/>
<gene>
    <name evidence="1" type="ORF">RSPPHO_01293</name>
</gene>
<dbReference type="PATRIC" id="fig|1150469.3.peg.1459"/>
<reference evidence="1 2" key="1">
    <citation type="submission" date="2012-02" db="EMBL/GenBank/DDBJ databases">
        <title>Shotgun genome sequence of Phaeospirillum photometricum DSM 122.</title>
        <authorList>
            <person name="Duquesne K."/>
            <person name="Sturgis J."/>
        </authorList>
    </citation>
    <scope>NUCLEOTIDE SEQUENCE [LARGE SCALE GENOMIC DNA]</scope>
    <source>
        <strain evidence="2">DSM122</strain>
    </source>
</reference>
<dbReference type="Pfam" id="PF09481">
    <property type="entry name" value="CRISPR_Cse1"/>
    <property type="match status" value="1"/>
</dbReference>